<dbReference type="AlphaFoldDB" id="A0A392RIL4"/>
<evidence type="ECO:0000313" key="1">
    <source>
        <dbReference type="EMBL" id="MCI36087.1"/>
    </source>
</evidence>
<feature type="non-terminal residue" evidence="1">
    <location>
        <position position="45"/>
    </location>
</feature>
<comment type="caution">
    <text evidence="1">The sequence shown here is derived from an EMBL/GenBank/DDBJ whole genome shotgun (WGS) entry which is preliminary data.</text>
</comment>
<protein>
    <submittedName>
        <fullName evidence="1">Uncharacterized protein</fullName>
    </submittedName>
</protein>
<dbReference type="EMBL" id="LXQA010230314">
    <property type="protein sequence ID" value="MCI36087.1"/>
    <property type="molecule type" value="Genomic_DNA"/>
</dbReference>
<name>A0A392RIL4_9FABA</name>
<reference evidence="1 2" key="1">
    <citation type="journal article" date="2018" name="Front. Plant Sci.">
        <title>Red Clover (Trifolium pratense) and Zigzag Clover (T. medium) - A Picture of Genomic Similarities and Differences.</title>
        <authorList>
            <person name="Dluhosova J."/>
            <person name="Istvanek J."/>
            <person name="Nedelnik J."/>
            <person name="Repkova J."/>
        </authorList>
    </citation>
    <scope>NUCLEOTIDE SEQUENCE [LARGE SCALE GENOMIC DNA]</scope>
    <source>
        <strain evidence="2">cv. 10/8</strain>
        <tissue evidence="1">Leaf</tissue>
    </source>
</reference>
<accession>A0A392RIL4</accession>
<sequence length="45" mass="4939">MQTHFIRIRDFAGKNDRTSMISSSGRITGDAATSSGEGMIFMRTV</sequence>
<keyword evidence="2" id="KW-1185">Reference proteome</keyword>
<organism evidence="1 2">
    <name type="scientific">Trifolium medium</name>
    <dbReference type="NCBI Taxonomy" id="97028"/>
    <lineage>
        <taxon>Eukaryota</taxon>
        <taxon>Viridiplantae</taxon>
        <taxon>Streptophyta</taxon>
        <taxon>Embryophyta</taxon>
        <taxon>Tracheophyta</taxon>
        <taxon>Spermatophyta</taxon>
        <taxon>Magnoliopsida</taxon>
        <taxon>eudicotyledons</taxon>
        <taxon>Gunneridae</taxon>
        <taxon>Pentapetalae</taxon>
        <taxon>rosids</taxon>
        <taxon>fabids</taxon>
        <taxon>Fabales</taxon>
        <taxon>Fabaceae</taxon>
        <taxon>Papilionoideae</taxon>
        <taxon>50 kb inversion clade</taxon>
        <taxon>NPAAA clade</taxon>
        <taxon>Hologalegina</taxon>
        <taxon>IRL clade</taxon>
        <taxon>Trifolieae</taxon>
        <taxon>Trifolium</taxon>
    </lineage>
</organism>
<dbReference type="Proteomes" id="UP000265520">
    <property type="component" value="Unassembled WGS sequence"/>
</dbReference>
<proteinExistence type="predicted"/>
<evidence type="ECO:0000313" key="2">
    <source>
        <dbReference type="Proteomes" id="UP000265520"/>
    </source>
</evidence>